<dbReference type="EMBL" id="CAADFK010000341">
    <property type="protein sequence ID" value="VFK23128.1"/>
    <property type="molecule type" value="Genomic_DNA"/>
</dbReference>
<dbReference type="AlphaFoldDB" id="A0A450X1G8"/>
<gene>
    <name evidence="1" type="ORF">BECKLPF1236B_GA0070989_13413</name>
</gene>
<reference evidence="1" key="1">
    <citation type="submission" date="2019-02" db="EMBL/GenBank/DDBJ databases">
        <authorList>
            <person name="Gruber-Vodicka R. H."/>
            <person name="Seah K. B. B."/>
        </authorList>
    </citation>
    <scope>NUCLEOTIDE SEQUENCE</scope>
    <source>
        <strain evidence="1">BECK_S313</strain>
    </source>
</reference>
<name>A0A450X1G8_9GAMM</name>
<evidence type="ECO:0000313" key="1">
    <source>
        <dbReference type="EMBL" id="VFK23128.1"/>
    </source>
</evidence>
<proteinExistence type="predicted"/>
<organism evidence="1">
    <name type="scientific">Candidatus Kentrum sp. LPFa</name>
    <dbReference type="NCBI Taxonomy" id="2126335"/>
    <lineage>
        <taxon>Bacteria</taxon>
        <taxon>Pseudomonadati</taxon>
        <taxon>Pseudomonadota</taxon>
        <taxon>Gammaproteobacteria</taxon>
        <taxon>Candidatus Kentrum</taxon>
    </lineage>
</organism>
<sequence length="189" mass="20832">MAETNFLFRENRPGFGEIGPVLPEFQSVSHGNGSVLARFRWVFGRNGSTFPGFRWDSHGSGQASNGRMRMIHPREAIPGSGSGSLSMRDDTVPGRYDHWLRFPRAGGQEPKYLFRICGTGAPQFSSHAGRVGTRQGWVESDYAHSRSSIFKGEIPMTISTNFSIKERASLFSRAWSGAFGSSGPSGIRR</sequence>
<protein>
    <submittedName>
        <fullName evidence="1">Uncharacterized protein</fullName>
    </submittedName>
</protein>
<accession>A0A450X1G8</accession>